<name>A0AAV6UJI1_9ARAC</name>
<gene>
    <name evidence="1" type="ORF">JTE90_004579</name>
</gene>
<dbReference type="AlphaFoldDB" id="A0AAV6UJI1"/>
<organism evidence="1 2">
    <name type="scientific">Oedothorax gibbosus</name>
    <dbReference type="NCBI Taxonomy" id="931172"/>
    <lineage>
        <taxon>Eukaryota</taxon>
        <taxon>Metazoa</taxon>
        <taxon>Ecdysozoa</taxon>
        <taxon>Arthropoda</taxon>
        <taxon>Chelicerata</taxon>
        <taxon>Arachnida</taxon>
        <taxon>Araneae</taxon>
        <taxon>Araneomorphae</taxon>
        <taxon>Entelegynae</taxon>
        <taxon>Araneoidea</taxon>
        <taxon>Linyphiidae</taxon>
        <taxon>Erigoninae</taxon>
        <taxon>Oedothorax</taxon>
    </lineage>
</organism>
<sequence>MKSSGGLTRGRGITDSLPTRWTMGLAAFQNVCAEVENYCSCLSATTDQHIDMRCSRIRRDDDDATKLTEWFSNHNPFPNSPHLMSISSGLIGGEDVNCHL</sequence>
<comment type="caution">
    <text evidence="1">The sequence shown here is derived from an EMBL/GenBank/DDBJ whole genome shotgun (WGS) entry which is preliminary data.</text>
</comment>
<evidence type="ECO:0000313" key="1">
    <source>
        <dbReference type="EMBL" id="KAG8184407.1"/>
    </source>
</evidence>
<accession>A0AAV6UJI1</accession>
<dbReference type="Proteomes" id="UP000827092">
    <property type="component" value="Unassembled WGS sequence"/>
</dbReference>
<keyword evidence="2" id="KW-1185">Reference proteome</keyword>
<reference evidence="1 2" key="1">
    <citation type="journal article" date="2022" name="Nat. Ecol. Evol.">
        <title>A masculinizing supergene underlies an exaggerated male reproductive morph in a spider.</title>
        <authorList>
            <person name="Hendrickx F."/>
            <person name="De Corte Z."/>
            <person name="Sonet G."/>
            <person name="Van Belleghem S.M."/>
            <person name="Kostlbacher S."/>
            <person name="Vangestel C."/>
        </authorList>
    </citation>
    <scope>NUCLEOTIDE SEQUENCE [LARGE SCALE GENOMIC DNA]</scope>
    <source>
        <strain evidence="1">W744_W776</strain>
    </source>
</reference>
<evidence type="ECO:0000313" key="2">
    <source>
        <dbReference type="Proteomes" id="UP000827092"/>
    </source>
</evidence>
<proteinExistence type="predicted"/>
<dbReference type="EMBL" id="JAFNEN010000374">
    <property type="protein sequence ID" value="KAG8184407.1"/>
    <property type="molecule type" value="Genomic_DNA"/>
</dbReference>
<protein>
    <submittedName>
        <fullName evidence="1">Uncharacterized protein</fullName>
    </submittedName>
</protein>